<evidence type="ECO:0000256" key="2">
    <source>
        <dbReference type="ARBA" id="ARBA00022475"/>
    </source>
</evidence>
<organism evidence="9 10">
    <name type="scientific">Brevundimonas vitisensis</name>
    <dbReference type="NCBI Taxonomy" id="2800818"/>
    <lineage>
        <taxon>Bacteria</taxon>
        <taxon>Pseudomonadati</taxon>
        <taxon>Pseudomonadota</taxon>
        <taxon>Alphaproteobacteria</taxon>
        <taxon>Caulobacterales</taxon>
        <taxon>Caulobacteraceae</taxon>
        <taxon>Brevundimonas</taxon>
    </lineage>
</organism>
<evidence type="ECO:0000256" key="3">
    <source>
        <dbReference type="ARBA" id="ARBA00022692"/>
    </source>
</evidence>
<comment type="similarity">
    <text evidence="7">Belongs to the PpiD chaperone family.</text>
</comment>
<dbReference type="Pfam" id="PF13624">
    <property type="entry name" value="SurA_N_3"/>
    <property type="match status" value="1"/>
</dbReference>
<dbReference type="InterPro" id="IPR052029">
    <property type="entry name" value="PpiD_chaperone"/>
</dbReference>
<keyword evidence="5" id="KW-0472">Membrane</keyword>
<dbReference type="PANTHER" id="PTHR47529:SF1">
    <property type="entry name" value="PERIPLASMIC CHAPERONE PPID"/>
    <property type="match status" value="1"/>
</dbReference>
<evidence type="ECO:0000256" key="6">
    <source>
        <dbReference type="ARBA" id="ARBA00023186"/>
    </source>
</evidence>
<sequence length="640" mass="68324">MITLFRNFAKSKWAIGLLVLLALGLLVTGGSQVDVFANLGPKNVISAGSRDMNQADFRADFERVRNNLQEEAGRPVSIEDMIAENIHLRFLESQTQRLGFLSWAWNVGIRPGKELVLKQIRQAPVFFNQITGQFDEEQYRSVLAQQNLTPAQLEQEFRDQYATNHYAAALLAGARVPRVYGALVANASLETRDARWFVVTQDMAGRAAAPTDAQLNAFLSENAAQLRRPELRTVTLVLFAGGEAPPISEERIQERFEFRKDALSQPETRSIVTLTAPDRAAADRIAAALRSGQSAAEAGRANGNIRPVEYADTARSALADPAVAAGAFALTAPGVTNPIQGRVGFTVAQVTAITPGREVALADVRDAIVAELSAEDDKGRTYERVEAYEKARSSGQSLEAAAQAVGARVRKAGPFSETGAQADGQRVSLPPIVFTTAWALGRGGESEVTDAGNGQYFVVRVDEVRPPSMPTIDELREPLTQGWTTRENSRLLSAKSEELAARVRGGEDIAAVAASVGATLVTRTGVQQNQATQEEIGAGVLQGVFSQKSGQAFAQPQSQTAFVVGRVDRIVPPAATAAPTVTLAEQVRPRMTEEIVGGMGEQGVSAAATRSKARYDIGAARQALGLAAETEAPAAPTPAG</sequence>
<accession>A0ABX7BN39</accession>
<name>A0ABX7BN39_9CAUL</name>
<dbReference type="GO" id="GO:0016853">
    <property type="term" value="F:isomerase activity"/>
    <property type="evidence" value="ECO:0007669"/>
    <property type="project" value="UniProtKB-KW"/>
</dbReference>
<protein>
    <submittedName>
        <fullName evidence="9">Peptidyl-prolyl cis-trans isomerase</fullName>
    </submittedName>
</protein>
<evidence type="ECO:0000259" key="8">
    <source>
        <dbReference type="Pfam" id="PF13145"/>
    </source>
</evidence>
<gene>
    <name evidence="9" type="ORF">JIP62_02355</name>
</gene>
<evidence type="ECO:0000313" key="9">
    <source>
        <dbReference type="EMBL" id="QQQ18994.1"/>
    </source>
</evidence>
<evidence type="ECO:0000256" key="4">
    <source>
        <dbReference type="ARBA" id="ARBA00022989"/>
    </source>
</evidence>
<dbReference type="RefSeq" id="WP_201103348.1">
    <property type="nucleotide sequence ID" value="NZ_CP067977.1"/>
</dbReference>
<keyword evidence="3" id="KW-0812">Transmembrane</keyword>
<dbReference type="Pfam" id="PF13145">
    <property type="entry name" value="Rotamase_2"/>
    <property type="match status" value="1"/>
</dbReference>
<feature type="domain" description="PpiC" evidence="8">
    <location>
        <begin position="247"/>
        <end position="366"/>
    </location>
</feature>
<dbReference type="EMBL" id="CP067977">
    <property type="protein sequence ID" value="QQQ18994.1"/>
    <property type="molecule type" value="Genomic_DNA"/>
</dbReference>
<dbReference type="Proteomes" id="UP000595448">
    <property type="component" value="Chromosome"/>
</dbReference>
<evidence type="ECO:0000313" key="10">
    <source>
        <dbReference type="Proteomes" id="UP000595448"/>
    </source>
</evidence>
<dbReference type="PANTHER" id="PTHR47529">
    <property type="entry name" value="PEPTIDYL-PROLYL CIS-TRANS ISOMERASE D"/>
    <property type="match status" value="1"/>
</dbReference>
<dbReference type="InterPro" id="IPR027304">
    <property type="entry name" value="Trigger_fact/SurA_dom_sf"/>
</dbReference>
<reference evidence="9 10" key="1">
    <citation type="submission" date="2021-01" db="EMBL/GenBank/DDBJ databases">
        <title>Brevundimonas vitis sp. nov., an bacterium isolated from grape (Vitis vinifera).</title>
        <authorList>
            <person name="Jiang L."/>
            <person name="Lee J."/>
        </authorList>
    </citation>
    <scope>NUCLEOTIDE SEQUENCE [LARGE SCALE GENOMIC DNA]</scope>
    <source>
        <strain evidence="9 10">GRTSA-9</strain>
    </source>
</reference>
<evidence type="ECO:0000256" key="1">
    <source>
        <dbReference type="ARBA" id="ARBA00004401"/>
    </source>
</evidence>
<dbReference type="SUPFAM" id="SSF109998">
    <property type="entry name" value="Triger factor/SurA peptide-binding domain-like"/>
    <property type="match status" value="1"/>
</dbReference>
<keyword evidence="10" id="KW-1185">Reference proteome</keyword>
<evidence type="ECO:0000256" key="5">
    <source>
        <dbReference type="ARBA" id="ARBA00023136"/>
    </source>
</evidence>
<keyword evidence="9" id="KW-0413">Isomerase</keyword>
<dbReference type="InterPro" id="IPR000297">
    <property type="entry name" value="PPIase_PpiC"/>
</dbReference>
<keyword evidence="4" id="KW-1133">Transmembrane helix</keyword>
<comment type="subcellular location">
    <subcellularLocation>
        <location evidence="1">Cell membrane</location>
        <topology evidence="1">Single-pass type II membrane protein</topology>
    </subcellularLocation>
</comment>
<keyword evidence="2" id="KW-1003">Cell membrane</keyword>
<keyword evidence="6" id="KW-0143">Chaperone</keyword>
<proteinExistence type="inferred from homology"/>
<evidence type="ECO:0000256" key="7">
    <source>
        <dbReference type="ARBA" id="ARBA00038408"/>
    </source>
</evidence>